<proteinExistence type="predicted"/>
<dbReference type="InParanoid" id="A0A1D6E1E7"/>
<organism evidence="1">
    <name type="scientific">Zea mays</name>
    <name type="common">Maize</name>
    <dbReference type="NCBI Taxonomy" id="4577"/>
    <lineage>
        <taxon>Eukaryota</taxon>
        <taxon>Viridiplantae</taxon>
        <taxon>Streptophyta</taxon>
        <taxon>Embryophyta</taxon>
        <taxon>Tracheophyta</taxon>
        <taxon>Spermatophyta</taxon>
        <taxon>Magnoliopsida</taxon>
        <taxon>Liliopsida</taxon>
        <taxon>Poales</taxon>
        <taxon>Poaceae</taxon>
        <taxon>PACMAD clade</taxon>
        <taxon>Panicoideae</taxon>
        <taxon>Andropogonodae</taxon>
        <taxon>Andropogoneae</taxon>
        <taxon>Tripsacinae</taxon>
        <taxon>Zea</taxon>
    </lineage>
</organism>
<dbReference type="EMBL" id="CM007648">
    <property type="protein sequence ID" value="ONM14498.1"/>
    <property type="molecule type" value="Genomic_DNA"/>
</dbReference>
<name>A0A1D6E1E7_MAIZE</name>
<dbReference type="AlphaFoldDB" id="A0A1D6E1E7"/>
<protein>
    <submittedName>
        <fullName evidence="1">Uncharacterized protein</fullName>
    </submittedName>
</protein>
<sequence length="41" mass="4664">MGTEIYLNLTVREIANMWDVFDCYEYGIATSGKNSAEHLAH</sequence>
<reference evidence="1" key="1">
    <citation type="submission" date="2015-12" db="EMBL/GenBank/DDBJ databases">
        <title>Update maize B73 reference genome by single molecule sequencing technologies.</title>
        <authorList>
            <consortium name="Maize Genome Sequencing Project"/>
            <person name="Ware D."/>
        </authorList>
    </citation>
    <scope>NUCLEOTIDE SEQUENCE [LARGE SCALE GENOMIC DNA]</scope>
    <source>
        <tissue evidence="1">Seedling</tissue>
    </source>
</reference>
<gene>
    <name evidence="1" type="ORF">ZEAMMB73_Zm00001d002469</name>
</gene>
<evidence type="ECO:0000313" key="1">
    <source>
        <dbReference type="EMBL" id="ONM14498.1"/>
    </source>
</evidence>
<dbReference type="PaxDb" id="4577-GRMZM2G701119_P01"/>
<accession>A0A1D6E1E7</accession>